<keyword evidence="8" id="KW-1185">Reference proteome</keyword>
<name>A0A1U7D6I4_9RHOB</name>
<keyword evidence="4 6" id="KW-1133">Transmembrane helix</keyword>
<gene>
    <name evidence="7" type="ORF">Ga0080559_TMP2965</name>
</gene>
<dbReference type="AlphaFoldDB" id="A0A1U7D6I4"/>
<dbReference type="GO" id="GO:0005886">
    <property type="term" value="C:plasma membrane"/>
    <property type="evidence" value="ECO:0007669"/>
    <property type="project" value="UniProtKB-SubCell"/>
</dbReference>
<accession>A0A1U7D6I4</accession>
<evidence type="ECO:0000256" key="1">
    <source>
        <dbReference type="ARBA" id="ARBA00004651"/>
    </source>
</evidence>
<organism evidence="7 8">
    <name type="scientific">Salipiger profundus</name>
    <dbReference type="NCBI Taxonomy" id="1229727"/>
    <lineage>
        <taxon>Bacteria</taxon>
        <taxon>Pseudomonadati</taxon>
        <taxon>Pseudomonadota</taxon>
        <taxon>Alphaproteobacteria</taxon>
        <taxon>Rhodobacterales</taxon>
        <taxon>Roseobacteraceae</taxon>
        <taxon>Salipiger</taxon>
    </lineage>
</organism>
<dbReference type="KEGG" id="tpro:Ga0080559_TMP2965"/>
<dbReference type="Pfam" id="PF03788">
    <property type="entry name" value="LrgA"/>
    <property type="match status" value="1"/>
</dbReference>
<evidence type="ECO:0000256" key="2">
    <source>
        <dbReference type="ARBA" id="ARBA00022475"/>
    </source>
</evidence>
<comment type="subcellular location">
    <subcellularLocation>
        <location evidence="1">Cell membrane</location>
        <topology evidence="1">Multi-pass membrane protein</topology>
    </subcellularLocation>
</comment>
<evidence type="ECO:0000256" key="5">
    <source>
        <dbReference type="ARBA" id="ARBA00023136"/>
    </source>
</evidence>
<dbReference type="Proteomes" id="UP000186559">
    <property type="component" value="Chromosome"/>
</dbReference>
<dbReference type="RefSeq" id="WP_017467914.1">
    <property type="nucleotide sequence ID" value="NZ_BMEW01000007.1"/>
</dbReference>
<reference evidence="7 8" key="1">
    <citation type="submission" date="2016-03" db="EMBL/GenBank/DDBJ databases">
        <title>Deep-sea bacteria in the southern Pacific.</title>
        <authorList>
            <person name="Tang K."/>
        </authorList>
    </citation>
    <scope>NUCLEOTIDE SEQUENCE [LARGE SCALE GENOMIC DNA]</scope>
    <source>
        <strain evidence="7 8">JLT2016</strain>
    </source>
</reference>
<dbReference type="PANTHER" id="PTHR33931:SF2">
    <property type="entry name" value="HOLIN-LIKE PROTEIN CIDA"/>
    <property type="match status" value="1"/>
</dbReference>
<evidence type="ECO:0000256" key="3">
    <source>
        <dbReference type="ARBA" id="ARBA00022692"/>
    </source>
</evidence>
<evidence type="ECO:0000313" key="8">
    <source>
        <dbReference type="Proteomes" id="UP000186559"/>
    </source>
</evidence>
<sequence length="117" mass="11882">MLGHLTLIFLCQLVGELVVGALVLPVPGPVLGMVLLFAILMLRGHVPEGLGQAAGGLQKAMSLLFVPAGAGVMLHFHLLADAALPLGLGLLVSTVVTIAVTGLLMAWLGRGAEQADG</sequence>
<keyword evidence="5 6" id="KW-0472">Membrane</keyword>
<feature type="transmembrane region" description="Helical" evidence="6">
    <location>
        <begin position="62"/>
        <end position="80"/>
    </location>
</feature>
<feature type="transmembrane region" description="Helical" evidence="6">
    <location>
        <begin position="86"/>
        <end position="108"/>
    </location>
</feature>
<keyword evidence="2" id="KW-1003">Cell membrane</keyword>
<keyword evidence="3 6" id="KW-0812">Transmembrane</keyword>
<dbReference type="EMBL" id="CP014796">
    <property type="protein sequence ID" value="APX23761.1"/>
    <property type="molecule type" value="Genomic_DNA"/>
</dbReference>
<evidence type="ECO:0000313" key="7">
    <source>
        <dbReference type="EMBL" id="APX23761.1"/>
    </source>
</evidence>
<feature type="transmembrane region" description="Helical" evidence="6">
    <location>
        <begin position="30"/>
        <end position="50"/>
    </location>
</feature>
<dbReference type="PANTHER" id="PTHR33931">
    <property type="entry name" value="HOLIN-LIKE PROTEIN CIDA-RELATED"/>
    <property type="match status" value="1"/>
</dbReference>
<dbReference type="InterPro" id="IPR005538">
    <property type="entry name" value="LrgA/CidA"/>
</dbReference>
<evidence type="ECO:0000256" key="4">
    <source>
        <dbReference type="ARBA" id="ARBA00022989"/>
    </source>
</evidence>
<proteinExistence type="predicted"/>
<dbReference type="STRING" id="1229727.Ga0080559_TMP2965"/>
<evidence type="ECO:0000256" key="6">
    <source>
        <dbReference type="SAM" id="Phobius"/>
    </source>
</evidence>
<protein>
    <submittedName>
        <fullName evidence="7">Holin-like protein</fullName>
    </submittedName>
</protein>